<keyword evidence="3" id="KW-1185">Reference proteome</keyword>
<gene>
    <name evidence="2" type="ORF">CYMTET_29689</name>
</gene>
<protein>
    <submittedName>
        <fullName evidence="2">Uncharacterized protein</fullName>
    </submittedName>
</protein>
<proteinExistence type="predicted"/>
<sequence>MGLSASNRTKGGKGGGKGAARAREDQQRTSEVVDRARAVVDWSQHPQAARIPVWTKLGGLLRKVEGHCQENPTVDPITTLEEALEDRLCDPRVETVHASRGSLLESTLQNRPEGTMG</sequence>
<dbReference type="AlphaFoldDB" id="A0AAE0FKS5"/>
<feature type="region of interest" description="Disordered" evidence="1">
    <location>
        <begin position="1"/>
        <end position="31"/>
    </location>
</feature>
<feature type="compositionally biased region" description="Basic and acidic residues" evidence="1">
    <location>
        <begin position="21"/>
        <end position="31"/>
    </location>
</feature>
<accession>A0AAE0FKS5</accession>
<comment type="caution">
    <text evidence="2">The sequence shown here is derived from an EMBL/GenBank/DDBJ whole genome shotgun (WGS) entry which is preliminary data.</text>
</comment>
<organism evidence="2 3">
    <name type="scientific">Cymbomonas tetramitiformis</name>
    <dbReference type="NCBI Taxonomy" id="36881"/>
    <lineage>
        <taxon>Eukaryota</taxon>
        <taxon>Viridiplantae</taxon>
        <taxon>Chlorophyta</taxon>
        <taxon>Pyramimonadophyceae</taxon>
        <taxon>Pyramimonadales</taxon>
        <taxon>Pyramimonadaceae</taxon>
        <taxon>Cymbomonas</taxon>
    </lineage>
</organism>
<evidence type="ECO:0000313" key="3">
    <source>
        <dbReference type="Proteomes" id="UP001190700"/>
    </source>
</evidence>
<name>A0AAE0FKS5_9CHLO</name>
<dbReference type="EMBL" id="LGRX02016926">
    <property type="protein sequence ID" value="KAK3261403.1"/>
    <property type="molecule type" value="Genomic_DNA"/>
</dbReference>
<reference evidence="2 3" key="1">
    <citation type="journal article" date="2015" name="Genome Biol. Evol.">
        <title>Comparative Genomics of a Bacterivorous Green Alga Reveals Evolutionary Causalities and Consequences of Phago-Mixotrophic Mode of Nutrition.</title>
        <authorList>
            <person name="Burns J.A."/>
            <person name="Paasch A."/>
            <person name="Narechania A."/>
            <person name="Kim E."/>
        </authorList>
    </citation>
    <scope>NUCLEOTIDE SEQUENCE [LARGE SCALE GENOMIC DNA]</scope>
    <source>
        <strain evidence="2 3">PLY_AMNH</strain>
    </source>
</reference>
<dbReference type="Proteomes" id="UP001190700">
    <property type="component" value="Unassembled WGS sequence"/>
</dbReference>
<evidence type="ECO:0000256" key="1">
    <source>
        <dbReference type="SAM" id="MobiDB-lite"/>
    </source>
</evidence>
<evidence type="ECO:0000313" key="2">
    <source>
        <dbReference type="EMBL" id="KAK3261403.1"/>
    </source>
</evidence>